<reference evidence="1 2" key="1">
    <citation type="submission" date="2016-10" db="EMBL/GenBank/DDBJ databases">
        <authorList>
            <person name="de Groot N.N."/>
        </authorList>
    </citation>
    <scope>NUCLEOTIDE SEQUENCE [LARGE SCALE GENOMIC DNA]</scope>
    <source>
        <strain evidence="1 2">DSM 43067</strain>
    </source>
</reference>
<accession>A0A1I5S4P4</accession>
<proteinExistence type="predicted"/>
<keyword evidence="2" id="KW-1185">Reference proteome</keyword>
<name>A0A1I5S4P4_9ACTN</name>
<dbReference type="RefSeq" id="WP_075023677.1">
    <property type="nucleotide sequence ID" value="NZ_CP094265.1"/>
</dbReference>
<dbReference type="Proteomes" id="UP000183413">
    <property type="component" value="Unassembled WGS sequence"/>
</dbReference>
<dbReference type="EMBL" id="FOVH01000016">
    <property type="protein sequence ID" value="SFP65226.1"/>
    <property type="molecule type" value="Genomic_DNA"/>
</dbReference>
<evidence type="ECO:0000313" key="1">
    <source>
        <dbReference type="EMBL" id="SFP65226.1"/>
    </source>
</evidence>
<gene>
    <name evidence="1" type="ORF">SAMN04489713_11616</name>
</gene>
<organism evidence="1 2">
    <name type="scientific">Actinomadura madurae</name>
    <dbReference type="NCBI Taxonomy" id="1993"/>
    <lineage>
        <taxon>Bacteria</taxon>
        <taxon>Bacillati</taxon>
        <taxon>Actinomycetota</taxon>
        <taxon>Actinomycetes</taxon>
        <taxon>Streptosporangiales</taxon>
        <taxon>Thermomonosporaceae</taxon>
        <taxon>Actinomadura</taxon>
    </lineage>
</organism>
<protein>
    <submittedName>
        <fullName evidence="1">Uncharacterized protein</fullName>
    </submittedName>
</protein>
<dbReference type="AlphaFoldDB" id="A0A1I5S4P4"/>
<sequence>MEDIGFMCARCGGEVHDVTHNREGSLDGVGYRHNRRVEPWDHELELAVGEAAPQDHVCDFCGVSGPSWLYYPTLDPDDTDMFEVELDTTHLSDDDTAVAVLNMLYPWYACDTCSVLVADRNVELLIARALDRTPVPEDGPVDEETVRARLQGSLSVFFTTRPGRPQPSRAV</sequence>
<dbReference type="InParanoid" id="A0A1I5S4P4"/>
<evidence type="ECO:0000313" key="2">
    <source>
        <dbReference type="Proteomes" id="UP000183413"/>
    </source>
</evidence>